<evidence type="ECO:0000313" key="3">
    <source>
        <dbReference type="Proteomes" id="UP000663845"/>
    </source>
</evidence>
<dbReference type="Proteomes" id="UP000663845">
    <property type="component" value="Unassembled WGS sequence"/>
</dbReference>
<feature type="region of interest" description="Disordered" evidence="1">
    <location>
        <begin position="214"/>
        <end position="255"/>
    </location>
</feature>
<dbReference type="Gene3D" id="2.40.50.140">
    <property type="entry name" value="Nucleic acid-binding proteins"/>
    <property type="match status" value="1"/>
</dbReference>
<dbReference type="InterPro" id="IPR012340">
    <property type="entry name" value="NA-bd_OB-fold"/>
</dbReference>
<gene>
    <name evidence="2" type="ORF">JYZ213_LOCUS45893</name>
</gene>
<dbReference type="SUPFAM" id="SSF50249">
    <property type="entry name" value="Nucleic acid-binding proteins"/>
    <property type="match status" value="1"/>
</dbReference>
<name>A0A815WE34_9BILA</name>
<accession>A0A815WE34</accession>
<dbReference type="EMBL" id="CAJNOG010004690">
    <property type="protein sequence ID" value="CAF1544152.1"/>
    <property type="molecule type" value="Genomic_DNA"/>
</dbReference>
<dbReference type="AlphaFoldDB" id="A0A815WE34"/>
<protein>
    <submittedName>
        <fullName evidence="2">Uncharacterized protein</fullName>
    </submittedName>
</protein>
<reference evidence="2" key="1">
    <citation type="submission" date="2021-02" db="EMBL/GenBank/DDBJ databases">
        <authorList>
            <person name="Nowell W R."/>
        </authorList>
    </citation>
    <scope>NUCLEOTIDE SEQUENCE</scope>
</reference>
<feature type="non-terminal residue" evidence="2">
    <location>
        <position position="1"/>
    </location>
</feature>
<evidence type="ECO:0000313" key="2">
    <source>
        <dbReference type="EMBL" id="CAF1544152.1"/>
    </source>
</evidence>
<feature type="compositionally biased region" description="Basic residues" evidence="1">
    <location>
        <begin position="229"/>
        <end position="243"/>
    </location>
</feature>
<sequence length="255" mass="28781">SMLSGHGASIINLRMQNEQYFCTASTKVVDKDLEFRPLCVRIQTIESLKNNAMNGLYSIEVKICEVDPETPFLSRRIRFQKDTEIKKILVVGDKTGALELSIWKPNLNQLKCDECYQIKLVKSRLINSQIALSAVSDTSYIKIEDLGSVETIVNSSITMINISKGRIIQISIIKEEYGCQACGNSNITKQLDCFICNICQSRILNTKLPTDDIPSDSFRPADPTENYRIRRRNASGISRKPRKIRSDPTKISPES</sequence>
<organism evidence="2 3">
    <name type="scientific">Adineta steineri</name>
    <dbReference type="NCBI Taxonomy" id="433720"/>
    <lineage>
        <taxon>Eukaryota</taxon>
        <taxon>Metazoa</taxon>
        <taxon>Spiralia</taxon>
        <taxon>Gnathifera</taxon>
        <taxon>Rotifera</taxon>
        <taxon>Eurotatoria</taxon>
        <taxon>Bdelloidea</taxon>
        <taxon>Adinetida</taxon>
        <taxon>Adinetidae</taxon>
        <taxon>Adineta</taxon>
    </lineage>
</organism>
<proteinExistence type="predicted"/>
<evidence type="ECO:0000256" key="1">
    <source>
        <dbReference type="SAM" id="MobiDB-lite"/>
    </source>
</evidence>
<comment type="caution">
    <text evidence="2">The sequence shown here is derived from an EMBL/GenBank/DDBJ whole genome shotgun (WGS) entry which is preliminary data.</text>
</comment>